<dbReference type="Proteomes" id="UP000019484">
    <property type="component" value="Unassembled WGS sequence"/>
</dbReference>
<feature type="compositionally biased region" description="Low complexity" evidence="1">
    <location>
        <begin position="250"/>
        <end position="261"/>
    </location>
</feature>
<feature type="compositionally biased region" description="Basic and acidic residues" evidence="1">
    <location>
        <begin position="230"/>
        <end position="245"/>
    </location>
</feature>
<feature type="compositionally biased region" description="Low complexity" evidence="1">
    <location>
        <begin position="216"/>
        <end position="227"/>
    </location>
</feature>
<protein>
    <recommendedName>
        <fullName evidence="4">NTF2 domain-containing protein</fullName>
    </recommendedName>
</protein>
<feature type="compositionally biased region" description="Polar residues" evidence="1">
    <location>
        <begin position="522"/>
        <end position="540"/>
    </location>
</feature>
<dbReference type="HOGENOM" id="CLU_017360_0_0_1"/>
<name>W9Y6L9_9EURO</name>
<keyword evidence="3" id="KW-1185">Reference proteome</keyword>
<feature type="compositionally biased region" description="Polar residues" evidence="1">
    <location>
        <begin position="394"/>
        <end position="403"/>
    </location>
</feature>
<feature type="region of interest" description="Disordered" evidence="1">
    <location>
        <begin position="362"/>
        <end position="412"/>
    </location>
</feature>
<dbReference type="AlphaFoldDB" id="W9Y6L9"/>
<sequence>MTLKDIYQHFLDVPNPISLSENAALHYITTLTTFTQPGPIVRHLESQNSRVVKTRSAQIVSAVEASNAVALEVETVLEFISGGGTYLPGLEDFILDKIATIPTTHIVYFDSDRKITQIRISWDQASLLKQAEVLGSRGSNWPVFDGKDQIRLIKTGSNAAPIAASQATRSPRGRFENENIATSRSVSPSKKHIKDPYASLDLFSPKSTEESHSRMVPNNPVAPRASARPPPREMSELFAAGHEDNEPGSPKKAPADAVVAPKGGGTQKYGPSRLFAEESDEPAAVPYKSNPAKYNHFDIGDIIEDDPMQYREDAPNPETARPMRGKTGKHQSQWNFEDFSTPAKAAQKVRGQDVVHFSLDDNADNFETPAKRATGQPRRNNESHFELQDGGTPDTMTPASTRTFGRPTSKAGERQNLYTNNLYDETAEDGPQVKAPLSAITTNTHRKTDFDSHWTMNDDSTATEKANNENKPAGGNHKKAVQNMGSHWDTYDPSLDEVQQPPTHAHLRKGTESHWSMGGEETPSNITNGRGQAQKSFWDF</sequence>
<comment type="caution">
    <text evidence="2">The sequence shown here is derived from an EMBL/GenBank/DDBJ whole genome shotgun (WGS) entry which is preliminary data.</text>
</comment>
<evidence type="ECO:0000313" key="2">
    <source>
        <dbReference type="EMBL" id="EXJ88482.1"/>
    </source>
</evidence>
<evidence type="ECO:0000313" key="3">
    <source>
        <dbReference type="Proteomes" id="UP000019484"/>
    </source>
</evidence>
<dbReference type="GeneID" id="19160287"/>
<reference evidence="2 3" key="1">
    <citation type="submission" date="2013-03" db="EMBL/GenBank/DDBJ databases">
        <title>The Genome Sequence of Capronia coronata CBS 617.96.</title>
        <authorList>
            <consortium name="The Broad Institute Genomics Platform"/>
            <person name="Cuomo C."/>
            <person name="de Hoog S."/>
            <person name="Gorbushina A."/>
            <person name="Walker B."/>
            <person name="Young S.K."/>
            <person name="Zeng Q."/>
            <person name="Gargeya S."/>
            <person name="Fitzgerald M."/>
            <person name="Haas B."/>
            <person name="Abouelleil A."/>
            <person name="Allen A.W."/>
            <person name="Alvarado L."/>
            <person name="Arachchi H.M."/>
            <person name="Berlin A.M."/>
            <person name="Chapman S.B."/>
            <person name="Gainer-Dewar J."/>
            <person name="Goldberg J."/>
            <person name="Griggs A."/>
            <person name="Gujja S."/>
            <person name="Hansen M."/>
            <person name="Howarth C."/>
            <person name="Imamovic A."/>
            <person name="Ireland A."/>
            <person name="Larimer J."/>
            <person name="McCowan C."/>
            <person name="Murphy C."/>
            <person name="Pearson M."/>
            <person name="Poon T.W."/>
            <person name="Priest M."/>
            <person name="Roberts A."/>
            <person name="Saif S."/>
            <person name="Shea T."/>
            <person name="Sisk P."/>
            <person name="Sykes S."/>
            <person name="Wortman J."/>
            <person name="Nusbaum C."/>
            <person name="Birren B."/>
        </authorList>
    </citation>
    <scope>NUCLEOTIDE SEQUENCE [LARGE SCALE GENOMIC DNA]</scope>
    <source>
        <strain evidence="2 3">CBS 617.96</strain>
    </source>
</reference>
<evidence type="ECO:0008006" key="4">
    <source>
        <dbReference type="Google" id="ProtNLM"/>
    </source>
</evidence>
<feature type="compositionally biased region" description="Polar residues" evidence="1">
    <location>
        <begin position="454"/>
        <end position="465"/>
    </location>
</feature>
<feature type="region of interest" description="Disordered" evidence="1">
    <location>
        <begin position="450"/>
        <end position="478"/>
    </location>
</feature>
<gene>
    <name evidence="2" type="ORF">A1O1_05412</name>
</gene>
<organism evidence="2 3">
    <name type="scientific">Capronia coronata CBS 617.96</name>
    <dbReference type="NCBI Taxonomy" id="1182541"/>
    <lineage>
        <taxon>Eukaryota</taxon>
        <taxon>Fungi</taxon>
        <taxon>Dikarya</taxon>
        <taxon>Ascomycota</taxon>
        <taxon>Pezizomycotina</taxon>
        <taxon>Eurotiomycetes</taxon>
        <taxon>Chaetothyriomycetidae</taxon>
        <taxon>Chaetothyriales</taxon>
        <taxon>Herpotrichiellaceae</taxon>
        <taxon>Capronia</taxon>
    </lineage>
</organism>
<evidence type="ECO:0000256" key="1">
    <source>
        <dbReference type="SAM" id="MobiDB-lite"/>
    </source>
</evidence>
<dbReference type="RefSeq" id="XP_007724488.1">
    <property type="nucleotide sequence ID" value="XM_007726298.1"/>
</dbReference>
<feature type="compositionally biased region" description="Polar residues" evidence="1">
    <location>
        <begin position="179"/>
        <end position="188"/>
    </location>
</feature>
<feature type="region of interest" description="Disordered" evidence="1">
    <location>
        <begin position="162"/>
        <end position="294"/>
    </location>
</feature>
<accession>W9Y6L9</accession>
<feature type="region of interest" description="Disordered" evidence="1">
    <location>
        <begin position="309"/>
        <end position="332"/>
    </location>
</feature>
<dbReference type="EMBL" id="AMWN01000004">
    <property type="protein sequence ID" value="EXJ88482.1"/>
    <property type="molecule type" value="Genomic_DNA"/>
</dbReference>
<proteinExistence type="predicted"/>
<dbReference type="eggNOG" id="ENOG502RU2N">
    <property type="taxonomic scope" value="Eukaryota"/>
</dbReference>
<feature type="region of interest" description="Disordered" evidence="1">
    <location>
        <begin position="497"/>
        <end position="540"/>
    </location>
</feature>
<dbReference type="OrthoDB" id="1162399at2759"/>
<dbReference type="STRING" id="1182541.W9Y6L9"/>